<reference evidence="2 3" key="1">
    <citation type="submission" date="2019-03" db="EMBL/GenBank/DDBJ databases">
        <title>Single cell metagenomics reveals metabolic interactions within the superorganism composed of flagellate Streblomastix strix and complex community of Bacteroidetes bacteria on its surface.</title>
        <authorList>
            <person name="Treitli S.C."/>
            <person name="Kolisko M."/>
            <person name="Husnik F."/>
            <person name="Keeling P."/>
            <person name="Hampl V."/>
        </authorList>
    </citation>
    <scope>NUCLEOTIDE SEQUENCE [LARGE SCALE GENOMIC DNA]</scope>
    <source>
        <strain evidence="2">ST1C</strain>
    </source>
</reference>
<proteinExistence type="predicted"/>
<dbReference type="AlphaFoldDB" id="A0A5J4VL03"/>
<evidence type="ECO:0000313" key="3">
    <source>
        <dbReference type="Proteomes" id="UP000324800"/>
    </source>
</evidence>
<organism evidence="2 3">
    <name type="scientific">Streblomastix strix</name>
    <dbReference type="NCBI Taxonomy" id="222440"/>
    <lineage>
        <taxon>Eukaryota</taxon>
        <taxon>Metamonada</taxon>
        <taxon>Preaxostyla</taxon>
        <taxon>Oxymonadida</taxon>
        <taxon>Streblomastigidae</taxon>
        <taxon>Streblomastix</taxon>
    </lineage>
</organism>
<feature type="region of interest" description="Disordered" evidence="1">
    <location>
        <begin position="289"/>
        <end position="324"/>
    </location>
</feature>
<evidence type="ECO:0000256" key="1">
    <source>
        <dbReference type="SAM" id="MobiDB-lite"/>
    </source>
</evidence>
<comment type="caution">
    <text evidence="2">The sequence shown here is derived from an EMBL/GenBank/DDBJ whole genome shotgun (WGS) entry which is preliminary data.</text>
</comment>
<gene>
    <name evidence="2" type="ORF">EZS28_021196</name>
</gene>
<sequence length="380" mass="42956">MLKNSIQSELSEPGLFVIFDAPKFTARTPVATISEQPVMGDDFGKFIQFEQQPALQDIEKQLSLMQAVSQRTQMLTANVLLAMTSVQLSEIDFWSTNILDQQNNEARKREIQCSSILLISSIRISDEMLNSKRNPNDKMLQNVQALALYNFRIDAGILAHLCEHQQEQHAIHVLSQMIHNLRETEKTHFAKSQNENDTIANYFQLAENSTNSYLDSQAESHMLRAQVIARSDTANKDPIGIFNLLFGIQLMSHASVKTKRFRQLSPSATQKQIMRPMLNQNEIQTLGQNQEKHNNMPPPNSGPRGQPPPGQGPSRPNTSGNAAIPQETIFPPVLNIEQEISEILNIMVKETIKYFTQTEDKALQHQVTTPQHKQPVLQIQ</sequence>
<protein>
    <submittedName>
        <fullName evidence="2">Uncharacterized protein</fullName>
    </submittedName>
</protein>
<dbReference type="EMBL" id="SNRW01006335">
    <property type="protein sequence ID" value="KAA6383278.1"/>
    <property type="molecule type" value="Genomic_DNA"/>
</dbReference>
<feature type="compositionally biased region" description="Pro residues" evidence="1">
    <location>
        <begin position="296"/>
        <end position="311"/>
    </location>
</feature>
<name>A0A5J4VL03_9EUKA</name>
<accession>A0A5J4VL03</accession>
<evidence type="ECO:0000313" key="2">
    <source>
        <dbReference type="EMBL" id="KAA6383278.1"/>
    </source>
</evidence>
<dbReference type="Proteomes" id="UP000324800">
    <property type="component" value="Unassembled WGS sequence"/>
</dbReference>